<gene>
    <name evidence="2" type="ORF">E2C01_004003</name>
</gene>
<feature type="region of interest" description="Disordered" evidence="1">
    <location>
        <begin position="1"/>
        <end position="33"/>
    </location>
</feature>
<evidence type="ECO:0000313" key="2">
    <source>
        <dbReference type="EMBL" id="MPC11340.1"/>
    </source>
</evidence>
<comment type="caution">
    <text evidence="2">The sequence shown here is derived from an EMBL/GenBank/DDBJ whole genome shotgun (WGS) entry which is preliminary data.</text>
</comment>
<reference evidence="2 3" key="1">
    <citation type="submission" date="2019-05" db="EMBL/GenBank/DDBJ databases">
        <title>Another draft genome of Portunus trituberculatus and its Hox gene families provides insights of decapod evolution.</title>
        <authorList>
            <person name="Jeong J.-H."/>
            <person name="Song I."/>
            <person name="Kim S."/>
            <person name="Choi T."/>
            <person name="Kim D."/>
            <person name="Ryu S."/>
            <person name="Kim W."/>
        </authorList>
    </citation>
    <scope>NUCLEOTIDE SEQUENCE [LARGE SCALE GENOMIC DNA]</scope>
    <source>
        <tissue evidence="2">Muscle</tissue>
    </source>
</reference>
<keyword evidence="3" id="KW-1185">Reference proteome</keyword>
<accession>A0A5B7CPD0</accession>
<evidence type="ECO:0000256" key="1">
    <source>
        <dbReference type="SAM" id="MobiDB-lite"/>
    </source>
</evidence>
<proteinExistence type="predicted"/>
<dbReference type="EMBL" id="VSRR010000158">
    <property type="protein sequence ID" value="MPC11340.1"/>
    <property type="molecule type" value="Genomic_DNA"/>
</dbReference>
<dbReference type="AlphaFoldDB" id="A0A5B7CPD0"/>
<organism evidence="2 3">
    <name type="scientific">Portunus trituberculatus</name>
    <name type="common">Swimming crab</name>
    <name type="synonym">Neptunus trituberculatus</name>
    <dbReference type="NCBI Taxonomy" id="210409"/>
    <lineage>
        <taxon>Eukaryota</taxon>
        <taxon>Metazoa</taxon>
        <taxon>Ecdysozoa</taxon>
        <taxon>Arthropoda</taxon>
        <taxon>Crustacea</taxon>
        <taxon>Multicrustacea</taxon>
        <taxon>Malacostraca</taxon>
        <taxon>Eumalacostraca</taxon>
        <taxon>Eucarida</taxon>
        <taxon>Decapoda</taxon>
        <taxon>Pleocyemata</taxon>
        <taxon>Brachyura</taxon>
        <taxon>Eubrachyura</taxon>
        <taxon>Portunoidea</taxon>
        <taxon>Portunidae</taxon>
        <taxon>Portuninae</taxon>
        <taxon>Portunus</taxon>
    </lineage>
</organism>
<sequence>MSPVESESLASREKGEEEEGLFSPGKRHTPSDFFSFTNAQPALITKARQSTIRIIELKSYFPSPYAFSFPPSE</sequence>
<evidence type="ECO:0000313" key="3">
    <source>
        <dbReference type="Proteomes" id="UP000324222"/>
    </source>
</evidence>
<protein>
    <submittedName>
        <fullName evidence="2">Uncharacterized protein</fullName>
    </submittedName>
</protein>
<dbReference type="Proteomes" id="UP000324222">
    <property type="component" value="Unassembled WGS sequence"/>
</dbReference>
<name>A0A5B7CPD0_PORTR</name>